<gene>
    <name evidence="3" type="ORF">ABZ510_03060</name>
</gene>
<name>A0ABV2WIW1_9NOCA</name>
<dbReference type="RefSeq" id="WP_356954221.1">
    <property type="nucleotide sequence ID" value="NZ_JBEYBD010000002.1"/>
</dbReference>
<dbReference type="EMBL" id="JBEYBF010000001">
    <property type="protein sequence ID" value="MEU1950816.1"/>
    <property type="molecule type" value="Genomic_DNA"/>
</dbReference>
<organism evidence="3 4">
    <name type="scientific">Nocardia rhamnosiphila</name>
    <dbReference type="NCBI Taxonomy" id="426716"/>
    <lineage>
        <taxon>Bacteria</taxon>
        <taxon>Bacillati</taxon>
        <taxon>Actinomycetota</taxon>
        <taxon>Actinomycetes</taxon>
        <taxon>Mycobacteriales</taxon>
        <taxon>Nocardiaceae</taxon>
        <taxon>Nocardia</taxon>
    </lineage>
</organism>
<evidence type="ECO:0000259" key="2">
    <source>
        <dbReference type="Pfam" id="PF26526"/>
    </source>
</evidence>
<sequence length="271" mass="28945">MTANRLLIALSSFLALVVIGAFTWTLTYDDPHKARTDAASTPTEPDATALAPSGTSEPAMPSTEPPTTDLFGNRLEVPARSAGVVVAQTPAARPDPAGTDYLIAAPTGLRWQRIWGGAAVPISSSDGPTQITDGIATGFSRTPQGAALAAADALARALAAPEETWQQVVADRFYGGGQPLLDRFARSRASTPEAARYVTVPDGVRIRTGYQPDLAVVEFALEGRDGYSVSTWPMVWIDGDWRVRIDNIETLWEPATPVYTLTGFGSWKESR</sequence>
<proteinExistence type="predicted"/>
<accession>A0ABV2WIW1</accession>
<protein>
    <recommendedName>
        <fullName evidence="2">DUF8175 domain-containing protein</fullName>
    </recommendedName>
</protein>
<evidence type="ECO:0000313" key="3">
    <source>
        <dbReference type="EMBL" id="MEU1950816.1"/>
    </source>
</evidence>
<feature type="domain" description="DUF8175" evidence="2">
    <location>
        <begin position="77"/>
        <end position="264"/>
    </location>
</feature>
<dbReference type="Proteomes" id="UP001550628">
    <property type="component" value="Unassembled WGS sequence"/>
</dbReference>
<keyword evidence="4" id="KW-1185">Reference proteome</keyword>
<feature type="region of interest" description="Disordered" evidence="1">
    <location>
        <begin position="35"/>
        <end position="68"/>
    </location>
</feature>
<evidence type="ECO:0000256" key="1">
    <source>
        <dbReference type="SAM" id="MobiDB-lite"/>
    </source>
</evidence>
<evidence type="ECO:0000313" key="4">
    <source>
        <dbReference type="Proteomes" id="UP001550628"/>
    </source>
</evidence>
<comment type="caution">
    <text evidence="3">The sequence shown here is derived from an EMBL/GenBank/DDBJ whole genome shotgun (WGS) entry which is preliminary data.</text>
</comment>
<dbReference type="InterPro" id="IPR058488">
    <property type="entry name" value="DUF8175"/>
</dbReference>
<dbReference type="Pfam" id="PF26526">
    <property type="entry name" value="DUF8175"/>
    <property type="match status" value="1"/>
</dbReference>
<reference evidence="3 4" key="1">
    <citation type="submission" date="2024-06" db="EMBL/GenBank/DDBJ databases">
        <title>The Natural Products Discovery Center: Release of the First 8490 Sequenced Strains for Exploring Actinobacteria Biosynthetic Diversity.</title>
        <authorList>
            <person name="Kalkreuter E."/>
            <person name="Kautsar S.A."/>
            <person name="Yang D."/>
            <person name="Bader C.D."/>
            <person name="Teijaro C.N."/>
            <person name="Fluegel L."/>
            <person name="Davis C.M."/>
            <person name="Simpson J.R."/>
            <person name="Lauterbach L."/>
            <person name="Steele A.D."/>
            <person name="Gui C."/>
            <person name="Meng S."/>
            <person name="Li G."/>
            <person name="Viehrig K."/>
            <person name="Ye F."/>
            <person name="Su P."/>
            <person name="Kiefer A.F."/>
            <person name="Nichols A."/>
            <person name="Cepeda A.J."/>
            <person name="Yan W."/>
            <person name="Fan B."/>
            <person name="Jiang Y."/>
            <person name="Adhikari A."/>
            <person name="Zheng C.-J."/>
            <person name="Schuster L."/>
            <person name="Cowan T.M."/>
            <person name="Smanski M.J."/>
            <person name="Chevrette M.G."/>
            <person name="De Carvalho L.P.S."/>
            <person name="Shen B."/>
        </authorList>
    </citation>
    <scope>NUCLEOTIDE SEQUENCE [LARGE SCALE GENOMIC DNA]</scope>
    <source>
        <strain evidence="3 4">NPDC019708</strain>
    </source>
</reference>